<dbReference type="AlphaFoldDB" id="A0A9X0BT48"/>
<dbReference type="Proteomes" id="UP001147760">
    <property type="component" value="Unassembled WGS sequence"/>
</dbReference>
<name>A0A9X0BT48_9EURO</name>
<keyword evidence="2" id="KW-1185">Reference proteome</keyword>
<protein>
    <submittedName>
        <fullName evidence="1">Uncharacterized protein</fullName>
    </submittedName>
</protein>
<dbReference type="OrthoDB" id="5209368at2759"/>
<dbReference type="EMBL" id="JAPWDO010000002">
    <property type="protein sequence ID" value="KAJ5483217.1"/>
    <property type="molecule type" value="Genomic_DNA"/>
</dbReference>
<proteinExistence type="predicted"/>
<comment type="caution">
    <text evidence="1">The sequence shown here is derived from an EMBL/GenBank/DDBJ whole genome shotgun (WGS) entry which is preliminary data.</text>
</comment>
<gene>
    <name evidence="1" type="ORF">N7530_002463</name>
</gene>
<sequence length="613" mass="70393">MQAEQRLRLFHDLWLEDPEQYFSGEELIRIQELLRGIRDFEAGRIQESIAAQGQTESATWDLDKEFELFADRECAWWDLHGAPRPKEHLVRPSGPPGDPLGAPVACHLFNPTFSVGDPCYQETQDLSNASISQIHKAGFSAENNCLLLDHFARRDDSKYCANVYSEEISEIHEAFVFGLRSAMKAVVEICWGANVQSRMKQYPGINLVPLPLWGSYAGLVLYLEMKANVFQRFIIFVSHPQQFMYVQSNGERGQNWRHRFGLPQDRALELAARLGGIQITPNFYQLDPRLIANLRLTREVKNQRDIWKGQALAQLKAAFPNSEFPSYQTRLKPARRGFQYLHATSEDLSAATQVFELEKLPNSGQTLDLPRLRCETDDETLLKQRNVRLQEIAEYWCELGQLSLAFASPISAAIRASEINLHNICQFQKVLSCYHQETESECYDFEDLPHPLVEFLQAQDGLRFDKSPISSRDELETAFWLLERCKGNPKELNVLVLAISVLAAYGWMIARSRRPSVDDLLILRASPNNIVPRKCGSCQRPYLDDPYAYWAKFSPERKLWRGFRDVPGFNITEYPRRPDIYFKKGLSIATRVACLIEARKLLGQKRKADEIEV</sequence>
<evidence type="ECO:0000313" key="2">
    <source>
        <dbReference type="Proteomes" id="UP001147760"/>
    </source>
</evidence>
<reference evidence="1" key="1">
    <citation type="submission" date="2022-12" db="EMBL/GenBank/DDBJ databases">
        <authorList>
            <person name="Petersen C."/>
        </authorList>
    </citation>
    <scope>NUCLEOTIDE SEQUENCE</scope>
    <source>
        <strain evidence="1">IBT 17660</strain>
    </source>
</reference>
<organism evidence="1 2">
    <name type="scientific">Penicillium desertorum</name>
    <dbReference type="NCBI Taxonomy" id="1303715"/>
    <lineage>
        <taxon>Eukaryota</taxon>
        <taxon>Fungi</taxon>
        <taxon>Dikarya</taxon>
        <taxon>Ascomycota</taxon>
        <taxon>Pezizomycotina</taxon>
        <taxon>Eurotiomycetes</taxon>
        <taxon>Eurotiomycetidae</taxon>
        <taxon>Eurotiales</taxon>
        <taxon>Aspergillaceae</taxon>
        <taxon>Penicillium</taxon>
    </lineage>
</organism>
<reference evidence="1" key="2">
    <citation type="journal article" date="2023" name="IMA Fungus">
        <title>Comparative genomic study of the Penicillium genus elucidates a diverse pangenome and 15 lateral gene transfer events.</title>
        <authorList>
            <person name="Petersen C."/>
            <person name="Sorensen T."/>
            <person name="Nielsen M.R."/>
            <person name="Sondergaard T.E."/>
            <person name="Sorensen J.L."/>
            <person name="Fitzpatrick D.A."/>
            <person name="Frisvad J.C."/>
            <person name="Nielsen K.L."/>
        </authorList>
    </citation>
    <scope>NUCLEOTIDE SEQUENCE</scope>
    <source>
        <strain evidence="1">IBT 17660</strain>
    </source>
</reference>
<evidence type="ECO:0000313" key="1">
    <source>
        <dbReference type="EMBL" id="KAJ5483217.1"/>
    </source>
</evidence>
<accession>A0A9X0BT48</accession>